<dbReference type="InterPro" id="IPR027417">
    <property type="entry name" value="P-loop_NTPase"/>
</dbReference>
<keyword evidence="7" id="KW-1185">Reference proteome</keyword>
<dbReference type="Gene3D" id="3.40.50.300">
    <property type="entry name" value="P-loop containing nucleotide triphosphate hydrolases"/>
    <property type="match status" value="2"/>
</dbReference>
<dbReference type="SMART" id="SM00382">
    <property type="entry name" value="AAA"/>
    <property type="match status" value="2"/>
</dbReference>
<evidence type="ECO:0000256" key="1">
    <source>
        <dbReference type="ARBA" id="ARBA00022737"/>
    </source>
</evidence>
<organism evidence="6 7">
    <name type="scientific">Glaciihabitans arcticus</name>
    <dbReference type="NCBI Taxonomy" id="2668039"/>
    <lineage>
        <taxon>Bacteria</taxon>
        <taxon>Bacillati</taxon>
        <taxon>Actinomycetota</taxon>
        <taxon>Actinomycetes</taxon>
        <taxon>Micrococcales</taxon>
        <taxon>Microbacteriaceae</taxon>
        <taxon>Glaciihabitans</taxon>
    </lineage>
</organism>
<keyword evidence="2" id="KW-0547">Nucleotide-binding</keyword>
<evidence type="ECO:0000256" key="2">
    <source>
        <dbReference type="ARBA" id="ARBA00022741"/>
    </source>
</evidence>
<protein>
    <submittedName>
        <fullName evidence="6">ABC-F family ATP-binding cassette domain-containing protein</fullName>
    </submittedName>
</protein>
<dbReference type="PANTHER" id="PTHR19211">
    <property type="entry name" value="ATP-BINDING TRANSPORT PROTEIN-RELATED"/>
    <property type="match status" value="1"/>
</dbReference>
<evidence type="ECO:0000256" key="4">
    <source>
        <dbReference type="SAM" id="Coils"/>
    </source>
</evidence>
<dbReference type="Proteomes" id="UP000294194">
    <property type="component" value="Unassembled WGS sequence"/>
</dbReference>
<feature type="coiled-coil region" evidence="4">
    <location>
        <begin position="252"/>
        <end position="279"/>
    </location>
</feature>
<dbReference type="AlphaFoldDB" id="A0A4Q9GMI4"/>
<name>A0A4Q9GMI4_9MICO</name>
<sequence>MSLSGISHSFGDRAVFSDLSLVIDGAERLGLIGENGAGKSTLLGILAGDIEPDRGIVSRPGRTGLLRQEVVHGPRETVGDLIKRAIAPLRALETEVRDAAAHLTAATSQTASERYERALAAAEAAELWTVDSRRDALLAGLGVGRLPLDRPLAAISGGQRSRVALAALLLSRPDALVLDEPTNHLDDAAVGFLREQLLDWRGPVIFASHDRAFLDEVATALVDIDPNSGARSTVSRFGGSYTDYLGAKAAERARWEARFEAEEQELRELELSIATTSRDIAHNRPWRDNDRMAKGLKKNTVEGQISRRVRNARGRLDDLERSRVERPTEILSFAGIPNGWHSLEDADALISVENARVEGRLAIDDLTVGPTTRLLLTGANGAGKSSLLELLAGQLATTSGSVRRRRGLRVGLLAQDVRWKDATRSARVIYRDAVGDRREETVPLSSLGLLPQRDLDRAVGSLSIGQQRRLALATIIARPPHVFLLDEPTNHLSLGLATELEDALGGYPGAVIIASHDRWLRRRWSGPHRALIAGSLA</sequence>
<dbReference type="FunFam" id="3.40.50.300:FF:000011">
    <property type="entry name" value="Putative ABC transporter ATP-binding component"/>
    <property type="match status" value="1"/>
</dbReference>
<dbReference type="InterPro" id="IPR003439">
    <property type="entry name" value="ABC_transporter-like_ATP-bd"/>
</dbReference>
<gene>
    <name evidence="6" type="ORF">EYE40_14540</name>
</gene>
<accession>A0A4Q9GMI4</accession>
<proteinExistence type="predicted"/>
<evidence type="ECO:0000259" key="5">
    <source>
        <dbReference type="PROSITE" id="PS50893"/>
    </source>
</evidence>
<dbReference type="CDD" id="cd03221">
    <property type="entry name" value="ABCF_EF-3"/>
    <property type="match status" value="1"/>
</dbReference>
<dbReference type="PROSITE" id="PS00211">
    <property type="entry name" value="ABC_TRANSPORTER_1"/>
    <property type="match status" value="1"/>
</dbReference>
<feature type="domain" description="ABC transporter" evidence="5">
    <location>
        <begin position="1"/>
        <end position="257"/>
    </location>
</feature>
<evidence type="ECO:0000256" key="3">
    <source>
        <dbReference type="ARBA" id="ARBA00022840"/>
    </source>
</evidence>
<dbReference type="PANTHER" id="PTHR19211:SF14">
    <property type="entry name" value="ATP-BINDING CASSETTE SUB-FAMILY F MEMBER 1"/>
    <property type="match status" value="1"/>
</dbReference>
<feature type="domain" description="ABC transporter" evidence="5">
    <location>
        <begin position="343"/>
        <end position="533"/>
    </location>
</feature>
<dbReference type="GO" id="GO:0016887">
    <property type="term" value="F:ATP hydrolysis activity"/>
    <property type="evidence" value="ECO:0007669"/>
    <property type="project" value="InterPro"/>
</dbReference>
<keyword evidence="1" id="KW-0677">Repeat</keyword>
<reference evidence="7" key="1">
    <citation type="submission" date="2019-02" db="EMBL/GenBank/DDBJ databases">
        <title>Glaciihabitans arcticus sp. nov., a psychrotolerant bacterium isolated from polar soil.</title>
        <authorList>
            <person name="Dahal R.H."/>
        </authorList>
    </citation>
    <scope>NUCLEOTIDE SEQUENCE [LARGE SCALE GENOMIC DNA]</scope>
    <source>
        <strain evidence="7">RP-3-7</strain>
    </source>
</reference>
<comment type="caution">
    <text evidence="6">The sequence shown here is derived from an EMBL/GenBank/DDBJ whole genome shotgun (WGS) entry which is preliminary data.</text>
</comment>
<dbReference type="PROSITE" id="PS50893">
    <property type="entry name" value="ABC_TRANSPORTER_2"/>
    <property type="match status" value="2"/>
</dbReference>
<keyword evidence="3 6" id="KW-0067">ATP-binding</keyword>
<dbReference type="SUPFAM" id="SSF52540">
    <property type="entry name" value="P-loop containing nucleoside triphosphate hydrolases"/>
    <property type="match status" value="2"/>
</dbReference>
<dbReference type="GO" id="GO:0005524">
    <property type="term" value="F:ATP binding"/>
    <property type="evidence" value="ECO:0007669"/>
    <property type="project" value="UniProtKB-KW"/>
</dbReference>
<dbReference type="InterPro" id="IPR017871">
    <property type="entry name" value="ABC_transporter-like_CS"/>
</dbReference>
<evidence type="ECO:0000313" key="6">
    <source>
        <dbReference type="EMBL" id="TBN55573.1"/>
    </source>
</evidence>
<dbReference type="InterPro" id="IPR003593">
    <property type="entry name" value="AAA+_ATPase"/>
</dbReference>
<dbReference type="Pfam" id="PF00005">
    <property type="entry name" value="ABC_tran"/>
    <property type="match status" value="2"/>
</dbReference>
<keyword evidence="4" id="KW-0175">Coiled coil</keyword>
<dbReference type="InterPro" id="IPR050611">
    <property type="entry name" value="ABCF"/>
</dbReference>
<dbReference type="EMBL" id="SISG01000002">
    <property type="protein sequence ID" value="TBN55573.1"/>
    <property type="molecule type" value="Genomic_DNA"/>
</dbReference>
<evidence type="ECO:0000313" key="7">
    <source>
        <dbReference type="Proteomes" id="UP000294194"/>
    </source>
</evidence>